<dbReference type="EMBL" id="JASNQZ010000006">
    <property type="protein sequence ID" value="KAL0955862.1"/>
    <property type="molecule type" value="Genomic_DNA"/>
</dbReference>
<evidence type="ECO:0000313" key="2">
    <source>
        <dbReference type="Proteomes" id="UP001556367"/>
    </source>
</evidence>
<comment type="caution">
    <text evidence="1">The sequence shown here is derived from an EMBL/GenBank/DDBJ whole genome shotgun (WGS) entry which is preliminary data.</text>
</comment>
<evidence type="ECO:0000313" key="1">
    <source>
        <dbReference type="EMBL" id="KAL0955862.1"/>
    </source>
</evidence>
<dbReference type="Proteomes" id="UP001556367">
    <property type="component" value="Unassembled WGS sequence"/>
</dbReference>
<gene>
    <name evidence="1" type="ORF">HGRIS_002064</name>
</gene>
<organism evidence="1 2">
    <name type="scientific">Hohenbuehelia grisea</name>
    <dbReference type="NCBI Taxonomy" id="104357"/>
    <lineage>
        <taxon>Eukaryota</taxon>
        <taxon>Fungi</taxon>
        <taxon>Dikarya</taxon>
        <taxon>Basidiomycota</taxon>
        <taxon>Agaricomycotina</taxon>
        <taxon>Agaricomycetes</taxon>
        <taxon>Agaricomycetidae</taxon>
        <taxon>Agaricales</taxon>
        <taxon>Pleurotineae</taxon>
        <taxon>Pleurotaceae</taxon>
        <taxon>Hohenbuehelia</taxon>
    </lineage>
</organism>
<name>A0ABR3JKH7_9AGAR</name>
<accession>A0ABR3JKH7</accession>
<keyword evidence="2" id="KW-1185">Reference proteome</keyword>
<sequence>MKQARDAQAKAVQKKYGEDGDAETGVDYCLLLDIRFVRFVRIKEMQANHVAIGALVPSAISNV</sequence>
<reference evidence="2" key="1">
    <citation type="submission" date="2024-06" db="EMBL/GenBank/DDBJ databases">
        <title>Multi-omics analyses provide insights into the biosynthesis of the anticancer antibiotic pleurotin in Hohenbuehelia grisea.</title>
        <authorList>
            <person name="Weaver J.A."/>
            <person name="Alberti F."/>
        </authorList>
    </citation>
    <scope>NUCLEOTIDE SEQUENCE [LARGE SCALE GENOMIC DNA]</scope>
    <source>
        <strain evidence="2">T-177</strain>
    </source>
</reference>
<proteinExistence type="predicted"/>
<protein>
    <submittedName>
        <fullName evidence="1">Uncharacterized protein</fullName>
    </submittedName>
</protein>